<dbReference type="InterPro" id="IPR036249">
    <property type="entry name" value="Thioredoxin-like_sf"/>
</dbReference>
<dbReference type="CDD" id="cd02966">
    <property type="entry name" value="TlpA_like_family"/>
    <property type="match status" value="1"/>
</dbReference>
<dbReference type="Gene3D" id="3.40.30.10">
    <property type="entry name" value="Glutaredoxin"/>
    <property type="match status" value="1"/>
</dbReference>
<proteinExistence type="predicted"/>
<dbReference type="GO" id="GO:0016491">
    <property type="term" value="F:oxidoreductase activity"/>
    <property type="evidence" value="ECO:0007669"/>
    <property type="project" value="InterPro"/>
</dbReference>
<keyword evidence="5" id="KW-1185">Reference proteome</keyword>
<keyword evidence="2" id="KW-1133">Transmembrane helix</keyword>
<keyword evidence="2" id="KW-0472">Membrane</keyword>
<keyword evidence="2" id="KW-0812">Transmembrane</keyword>
<dbReference type="InterPro" id="IPR013766">
    <property type="entry name" value="Thioredoxin_domain"/>
</dbReference>
<dbReference type="STRING" id="1349785.GCA_000509405_00674"/>
<dbReference type="EMBL" id="LT634361">
    <property type="protein sequence ID" value="SFZ80512.1"/>
    <property type="molecule type" value="Genomic_DNA"/>
</dbReference>
<sequence>MKNILPAILSIVVSFTVITIGISLYENKSTTVNDRTKNTVKKSNKTNSSTSEKVAPAIRKTALPMPAEEVAVERTTAVTPAVAKDTSTEEEGNLTPNIVVADAQKSYEAWKTYYKENIDLMSTFTPLDNIGSKMNKGTFLSLLRTGAYIPIKLKGSNKRHYQLFNLSKTSDEKIAKEVKAAATIARLYYKMEGKKLPEYNFVDLDGVAYNKADTKGKILVLKCWFINCKICVEEFPELNKLVDRYKDNKNITFVSLAFDKGDKLKAFLEKKAFKYAVIPEQKKYMSKKLKIKQYPTHIIVDSNGTILKMVNNVYSLMNELDMITKEKTT</sequence>
<dbReference type="Proteomes" id="UP000231564">
    <property type="component" value="Chromosome MARIT"/>
</dbReference>
<dbReference type="Pfam" id="PF00578">
    <property type="entry name" value="AhpC-TSA"/>
    <property type="match status" value="1"/>
</dbReference>
<dbReference type="GO" id="GO:0016209">
    <property type="term" value="F:antioxidant activity"/>
    <property type="evidence" value="ECO:0007669"/>
    <property type="project" value="InterPro"/>
</dbReference>
<dbReference type="GeneID" id="47722220"/>
<reference evidence="4 5" key="1">
    <citation type="submission" date="2016-11" db="EMBL/GenBank/DDBJ databases">
        <authorList>
            <person name="Jaros S."/>
            <person name="Januszkiewicz K."/>
            <person name="Wedrychowicz H."/>
        </authorList>
    </citation>
    <scope>NUCLEOTIDE SEQUENCE [LARGE SCALE GENOMIC DNA]</scope>
    <source>
        <strain evidence="4">NCIMB 2154T</strain>
    </source>
</reference>
<feature type="transmembrane region" description="Helical" evidence="2">
    <location>
        <begin position="7"/>
        <end position="25"/>
    </location>
</feature>
<evidence type="ECO:0000259" key="3">
    <source>
        <dbReference type="PROSITE" id="PS51352"/>
    </source>
</evidence>
<feature type="region of interest" description="Disordered" evidence="1">
    <location>
        <begin position="36"/>
        <end position="55"/>
    </location>
</feature>
<dbReference type="PANTHER" id="PTHR42852:SF13">
    <property type="entry name" value="PROTEIN DIPZ"/>
    <property type="match status" value="1"/>
</dbReference>
<feature type="domain" description="Thioredoxin" evidence="3">
    <location>
        <begin position="190"/>
        <end position="329"/>
    </location>
</feature>
<dbReference type="PANTHER" id="PTHR42852">
    <property type="entry name" value="THIOL:DISULFIDE INTERCHANGE PROTEIN DSBE"/>
    <property type="match status" value="1"/>
</dbReference>
<protein>
    <recommendedName>
        <fullName evidence="3">Thioredoxin domain-containing protein</fullName>
    </recommendedName>
</protein>
<evidence type="ECO:0000313" key="5">
    <source>
        <dbReference type="Proteomes" id="UP000231564"/>
    </source>
</evidence>
<dbReference type="OrthoDB" id="9815205at2"/>
<evidence type="ECO:0000313" key="4">
    <source>
        <dbReference type="EMBL" id="SFZ80512.1"/>
    </source>
</evidence>
<dbReference type="PROSITE" id="PS51352">
    <property type="entry name" value="THIOREDOXIN_2"/>
    <property type="match status" value="1"/>
</dbReference>
<dbReference type="RefSeq" id="WP_100210717.1">
    <property type="nucleotide sequence ID" value="NZ_CP138495.1"/>
</dbReference>
<evidence type="ECO:0000256" key="2">
    <source>
        <dbReference type="SAM" id="Phobius"/>
    </source>
</evidence>
<gene>
    <name evidence="4" type="ORF">MARIT_0631</name>
</gene>
<accession>A0A2H1E7Q9</accession>
<dbReference type="KEGG" id="tmar:MARIT_0631"/>
<organism evidence="4 5">
    <name type="scientific">Tenacibaculum maritimum NCIMB 2154</name>
    <dbReference type="NCBI Taxonomy" id="1349785"/>
    <lineage>
        <taxon>Bacteria</taxon>
        <taxon>Pseudomonadati</taxon>
        <taxon>Bacteroidota</taxon>
        <taxon>Flavobacteriia</taxon>
        <taxon>Flavobacteriales</taxon>
        <taxon>Flavobacteriaceae</taxon>
        <taxon>Tenacibaculum</taxon>
    </lineage>
</organism>
<evidence type="ECO:0000256" key="1">
    <source>
        <dbReference type="SAM" id="MobiDB-lite"/>
    </source>
</evidence>
<dbReference type="SUPFAM" id="SSF52833">
    <property type="entry name" value="Thioredoxin-like"/>
    <property type="match status" value="1"/>
</dbReference>
<dbReference type="InterPro" id="IPR000866">
    <property type="entry name" value="AhpC/TSA"/>
</dbReference>
<dbReference type="InterPro" id="IPR050553">
    <property type="entry name" value="Thioredoxin_ResA/DsbE_sf"/>
</dbReference>
<name>A0A2H1E7Q9_9FLAO</name>
<dbReference type="AlphaFoldDB" id="A0A2H1E7Q9"/>